<accession>A0A6H9TEG4</accession>
<reference evidence="1 3" key="1">
    <citation type="submission" date="2019-09" db="EMBL/GenBank/DDBJ databases">
        <title>Draft genome sequences of 48 bacterial type strains from the CCUG.</title>
        <authorList>
            <person name="Tunovic T."/>
            <person name="Pineiro-Iglesias B."/>
            <person name="Unosson C."/>
            <person name="Inganas E."/>
            <person name="Ohlen M."/>
            <person name="Cardew S."/>
            <person name="Jensie-Markopoulos S."/>
            <person name="Salva-Serra F."/>
            <person name="Jaen-Luchoro D."/>
            <person name="Karlsson R."/>
            <person name="Svensson-Stadler L."/>
            <person name="Chun J."/>
            <person name="Moore E."/>
        </authorList>
    </citation>
    <scope>NUCLEOTIDE SEQUENCE [LARGE SCALE GENOMIC DNA]</scope>
    <source>
        <strain evidence="1 3">CCUG 54555</strain>
    </source>
</reference>
<evidence type="ECO:0000313" key="1">
    <source>
        <dbReference type="EMBL" id="KAB0643191.1"/>
    </source>
</evidence>
<proteinExistence type="predicted"/>
<evidence type="ECO:0000313" key="4">
    <source>
        <dbReference type="Proteomes" id="UP000494222"/>
    </source>
</evidence>
<dbReference type="EMBL" id="VZOJ01000015">
    <property type="protein sequence ID" value="KAB0643191.1"/>
    <property type="molecule type" value="Genomic_DNA"/>
</dbReference>
<name>A0A6H9TEG4_9BURK</name>
<dbReference type="AlphaFoldDB" id="A0A6H9TEG4"/>
<evidence type="ECO:0000313" key="3">
    <source>
        <dbReference type="Proteomes" id="UP000430232"/>
    </source>
</evidence>
<evidence type="ECO:0000313" key="2">
    <source>
        <dbReference type="EMBL" id="VWB85818.1"/>
    </source>
</evidence>
<dbReference type="Proteomes" id="UP000430232">
    <property type="component" value="Unassembled WGS sequence"/>
</dbReference>
<dbReference type="GeneID" id="99791337"/>
<keyword evidence="3" id="KW-1185">Reference proteome</keyword>
<protein>
    <submittedName>
        <fullName evidence="1">Uncharacterized protein</fullName>
    </submittedName>
</protein>
<dbReference type="Proteomes" id="UP000494222">
    <property type="component" value="Unassembled WGS sequence"/>
</dbReference>
<gene>
    <name evidence="2" type="ORF">BLA24064_04059</name>
    <name evidence="1" type="ORF">F7R21_08435</name>
</gene>
<reference evidence="2 4" key="2">
    <citation type="submission" date="2019-09" db="EMBL/GenBank/DDBJ databases">
        <authorList>
            <person name="Depoorter E."/>
        </authorList>
    </citation>
    <scope>NUCLEOTIDE SEQUENCE [LARGE SCALE GENOMIC DNA]</scope>
    <source>
        <strain evidence="2">LMG 24064</strain>
    </source>
</reference>
<dbReference type="EMBL" id="CABVPL010000032">
    <property type="protein sequence ID" value="VWB85818.1"/>
    <property type="molecule type" value="Genomic_DNA"/>
</dbReference>
<organism evidence="1 3">
    <name type="scientific">Burkholderia latens</name>
    <dbReference type="NCBI Taxonomy" id="488446"/>
    <lineage>
        <taxon>Bacteria</taxon>
        <taxon>Pseudomonadati</taxon>
        <taxon>Pseudomonadota</taxon>
        <taxon>Betaproteobacteria</taxon>
        <taxon>Burkholderiales</taxon>
        <taxon>Burkholderiaceae</taxon>
        <taxon>Burkholderia</taxon>
        <taxon>Burkholderia cepacia complex</taxon>
    </lineage>
</organism>
<sequence>MRRDVRDARDSGAGRAVRGLAGYRTQAALHANVLLRIVHPRVAAIAAARIRADAIGPATMQTT</sequence>
<dbReference type="RefSeq" id="WP_151063837.1">
    <property type="nucleotide sequence ID" value="NZ_CABVPL010000032.1"/>
</dbReference>